<dbReference type="InterPro" id="IPR007492">
    <property type="entry name" value="LytTR_DNA-bd_dom"/>
</dbReference>
<dbReference type="SMART" id="SM00850">
    <property type="entry name" value="LytTR"/>
    <property type="match status" value="1"/>
</dbReference>
<organism evidence="6 7">
    <name type="scientific">Clostridium tepidiprofundi DSM 19306</name>
    <dbReference type="NCBI Taxonomy" id="1121338"/>
    <lineage>
        <taxon>Bacteria</taxon>
        <taxon>Bacillati</taxon>
        <taxon>Bacillota</taxon>
        <taxon>Clostridia</taxon>
        <taxon>Eubacteriales</taxon>
        <taxon>Clostridiaceae</taxon>
        <taxon>Clostridium</taxon>
    </lineage>
</organism>
<dbReference type="GO" id="GO:0003677">
    <property type="term" value="F:DNA binding"/>
    <property type="evidence" value="ECO:0007669"/>
    <property type="project" value="UniProtKB-KW"/>
</dbReference>
<feature type="domain" description="HTH LytTR-type" evidence="5">
    <location>
        <begin position="42"/>
        <end position="146"/>
    </location>
</feature>
<keyword evidence="1" id="KW-0963">Cytoplasm</keyword>
<dbReference type="Pfam" id="PF04397">
    <property type="entry name" value="LytTR"/>
    <property type="match status" value="1"/>
</dbReference>
<dbReference type="PATRIC" id="fig|1121338.3.peg.2653"/>
<proteinExistence type="predicted"/>
<evidence type="ECO:0000313" key="7">
    <source>
        <dbReference type="Proteomes" id="UP000075531"/>
    </source>
</evidence>
<dbReference type="STRING" id="1121338.CLTEP_25550"/>
<protein>
    <submittedName>
        <fullName evidence="6">Putative HTH-type transcriptional regulator</fullName>
    </submittedName>
</protein>
<reference evidence="6 7" key="1">
    <citation type="submission" date="2016-02" db="EMBL/GenBank/DDBJ databases">
        <title>Genome sequence of Clostridium tepidiprofundi DSM 19306.</title>
        <authorList>
            <person name="Poehlein A."/>
            <person name="Daniel R."/>
        </authorList>
    </citation>
    <scope>NUCLEOTIDE SEQUENCE [LARGE SCALE GENOMIC DNA]</scope>
    <source>
        <strain evidence="6 7">DSM 19306</strain>
    </source>
</reference>
<dbReference type="EMBL" id="LTBA01000062">
    <property type="protein sequence ID" value="KYH30611.1"/>
    <property type="molecule type" value="Genomic_DNA"/>
</dbReference>
<dbReference type="GO" id="GO:0000156">
    <property type="term" value="F:phosphorelay response regulator activity"/>
    <property type="evidence" value="ECO:0007669"/>
    <property type="project" value="InterPro"/>
</dbReference>
<evidence type="ECO:0000256" key="2">
    <source>
        <dbReference type="ARBA" id="ARBA00023015"/>
    </source>
</evidence>
<dbReference type="Proteomes" id="UP000075531">
    <property type="component" value="Unassembled WGS sequence"/>
</dbReference>
<evidence type="ECO:0000313" key="6">
    <source>
        <dbReference type="EMBL" id="KYH30611.1"/>
    </source>
</evidence>
<dbReference type="RefSeq" id="WP_066827261.1">
    <property type="nucleotide sequence ID" value="NZ_LTBA01000062.1"/>
</dbReference>
<dbReference type="PROSITE" id="PS50930">
    <property type="entry name" value="HTH_LYTTR"/>
    <property type="match status" value="1"/>
</dbReference>
<accession>A0A151ASI6</accession>
<name>A0A151ASI6_9CLOT</name>
<evidence type="ECO:0000256" key="4">
    <source>
        <dbReference type="ARBA" id="ARBA00023163"/>
    </source>
</evidence>
<dbReference type="PANTHER" id="PTHR37299">
    <property type="entry name" value="TRANSCRIPTIONAL REGULATOR-RELATED"/>
    <property type="match status" value="1"/>
</dbReference>
<keyword evidence="7" id="KW-1185">Reference proteome</keyword>
<evidence type="ECO:0000256" key="1">
    <source>
        <dbReference type="ARBA" id="ARBA00022490"/>
    </source>
</evidence>
<keyword evidence="4" id="KW-0804">Transcription</keyword>
<dbReference type="InterPro" id="IPR046947">
    <property type="entry name" value="LytR-like"/>
</dbReference>
<dbReference type="PANTHER" id="PTHR37299:SF2">
    <property type="entry name" value="HTH LYTTR-TYPE DOMAIN-CONTAINING PROTEIN"/>
    <property type="match status" value="1"/>
</dbReference>
<dbReference type="OrthoDB" id="3186525at2"/>
<evidence type="ECO:0000259" key="5">
    <source>
        <dbReference type="PROSITE" id="PS50930"/>
    </source>
</evidence>
<keyword evidence="3" id="KW-0238">DNA-binding</keyword>
<dbReference type="Gene3D" id="2.40.50.1020">
    <property type="entry name" value="LytTr DNA-binding domain"/>
    <property type="match status" value="1"/>
</dbReference>
<gene>
    <name evidence="6" type="ORF">CLTEP_25550</name>
</gene>
<evidence type="ECO:0000256" key="3">
    <source>
        <dbReference type="ARBA" id="ARBA00023125"/>
    </source>
</evidence>
<dbReference type="AlphaFoldDB" id="A0A151ASI6"/>
<comment type="caution">
    <text evidence="6">The sequence shown here is derived from an EMBL/GenBank/DDBJ whole genome shotgun (WGS) entry which is preliminary data.</text>
</comment>
<sequence>MKVEIVVKPELKDTHIVIYTNEITNEIQGIVDSLSNSQNRILTGIKDKKIFLLEDEEIYCFYSENQKVYAKTTKGKLWIKQKLYELENIYDGTSFIRISKSCIVNIDKIKNLDISYVGTIEIVFKNGEREYVSRRYISKIKKYLGI</sequence>
<keyword evidence="2" id="KW-0805">Transcription regulation</keyword>